<dbReference type="EMBL" id="HBFQ01061870">
    <property type="protein sequence ID" value="CAD8869492.1"/>
    <property type="molecule type" value="Transcribed_RNA"/>
</dbReference>
<feature type="region of interest" description="Disordered" evidence="1">
    <location>
        <begin position="211"/>
        <end position="247"/>
    </location>
</feature>
<feature type="compositionally biased region" description="Basic and acidic residues" evidence="1">
    <location>
        <begin position="327"/>
        <end position="347"/>
    </location>
</feature>
<protein>
    <recommendedName>
        <fullName evidence="2">Cold-shock domain-containing protein</fullName>
    </recommendedName>
</protein>
<dbReference type="GO" id="GO:0003676">
    <property type="term" value="F:nucleic acid binding"/>
    <property type="evidence" value="ECO:0007669"/>
    <property type="project" value="InterPro"/>
</dbReference>
<feature type="domain" description="Cold-shock" evidence="2">
    <location>
        <begin position="53"/>
        <end position="119"/>
    </location>
</feature>
<dbReference type="InterPro" id="IPR011129">
    <property type="entry name" value="CSD"/>
</dbReference>
<evidence type="ECO:0000256" key="1">
    <source>
        <dbReference type="SAM" id="MobiDB-lite"/>
    </source>
</evidence>
<sequence length="376" mass="42150">MESAHMEMENMNMMAMHMNMMLMGNMMNMNMMVPREEPKPIKKEDSTAKRVYTGTVMNFDAERNSGFIVCDEIKQQHSQDVYYYRNVLEPSGAGVGDEVCFVIHVSPKGLPQAALPVLRLSTPDFALVGTFKAGNAKEFGAGWVECNELAMVFGRDAFVQVEFAVRFHSGQRLAFNCFITGDGLPCVRDAEVVDEAWTPVPGDLTASLSVPGYFGPGKKREGRPDRAERTDRAERDRAEREKDRADRTEYEGAIKAISLQGTFGFIDCSEASARYGRDIFVHVRQVGEKNLKVGTRLKFRVAMNWEEKPHADSCEVLDAPQFSLGMPRDELPQRRQAHEAEAGSAHEDAASDLWARYGMERAAMGSLDPVKRQRTD</sequence>
<evidence type="ECO:0000313" key="3">
    <source>
        <dbReference type="EMBL" id="CAD8869492.1"/>
    </source>
</evidence>
<dbReference type="InterPro" id="IPR012340">
    <property type="entry name" value="NA-bd_OB-fold"/>
</dbReference>
<feature type="compositionally biased region" description="Basic and acidic residues" evidence="1">
    <location>
        <begin position="218"/>
        <end position="247"/>
    </location>
</feature>
<dbReference type="SUPFAM" id="SSF50249">
    <property type="entry name" value="Nucleic acid-binding proteins"/>
    <property type="match status" value="2"/>
</dbReference>
<feature type="region of interest" description="Disordered" evidence="1">
    <location>
        <begin position="326"/>
        <end position="347"/>
    </location>
</feature>
<name>A0A7S1FI68_NOCSC</name>
<reference evidence="3" key="1">
    <citation type="submission" date="2021-01" db="EMBL/GenBank/DDBJ databases">
        <authorList>
            <person name="Corre E."/>
            <person name="Pelletier E."/>
            <person name="Niang G."/>
            <person name="Scheremetjew M."/>
            <person name="Finn R."/>
            <person name="Kale V."/>
            <person name="Holt S."/>
            <person name="Cochrane G."/>
            <person name="Meng A."/>
            <person name="Brown T."/>
            <person name="Cohen L."/>
        </authorList>
    </citation>
    <scope>NUCLEOTIDE SEQUENCE</scope>
</reference>
<feature type="domain" description="Cold-shock" evidence="2">
    <location>
        <begin position="251"/>
        <end position="317"/>
    </location>
</feature>
<proteinExistence type="predicted"/>
<organism evidence="3">
    <name type="scientific">Noctiluca scintillans</name>
    <name type="common">Sea sparkle</name>
    <name type="synonym">Red tide dinoflagellate</name>
    <dbReference type="NCBI Taxonomy" id="2966"/>
    <lineage>
        <taxon>Eukaryota</taxon>
        <taxon>Sar</taxon>
        <taxon>Alveolata</taxon>
        <taxon>Dinophyceae</taxon>
        <taxon>Noctilucales</taxon>
        <taxon>Noctilucaceae</taxon>
        <taxon>Noctiluca</taxon>
    </lineage>
</organism>
<dbReference type="SMART" id="SM00357">
    <property type="entry name" value="CSP"/>
    <property type="match status" value="2"/>
</dbReference>
<accession>A0A7S1FI68</accession>
<dbReference type="AlphaFoldDB" id="A0A7S1FI68"/>
<gene>
    <name evidence="3" type="ORF">NSCI0253_LOCUS43848</name>
</gene>
<dbReference type="Gene3D" id="2.40.50.140">
    <property type="entry name" value="Nucleic acid-binding proteins"/>
    <property type="match status" value="2"/>
</dbReference>
<evidence type="ECO:0000259" key="2">
    <source>
        <dbReference type="SMART" id="SM00357"/>
    </source>
</evidence>